<evidence type="ECO:0000256" key="6">
    <source>
        <dbReference type="ARBA" id="ARBA00022491"/>
    </source>
</evidence>
<dbReference type="GO" id="GO:0032021">
    <property type="term" value="C:NELF complex"/>
    <property type="evidence" value="ECO:0007669"/>
    <property type="project" value="InterPro"/>
</dbReference>
<sequence length="186" mass="20980">MERKLSGTDRAVSGYQPFSATHPEETETEARPRPKNLYDSFVSARDREERGLSENKEGGGTRPEQAKPRQGNTIYVHGFKITEDILKTAFQPFGKIVNVSMEIEKHRGFITFEKMESADRAISQMEGSMVKGIQLKVTLARRQPRIEPINEASSSATWSTIAASHSQKGSHKDARQLVIYDHDLFQ</sequence>
<evidence type="ECO:0000256" key="14">
    <source>
        <dbReference type="SAM" id="MobiDB-lite"/>
    </source>
</evidence>
<dbReference type="SMART" id="SM00360">
    <property type="entry name" value="RRM"/>
    <property type="match status" value="1"/>
</dbReference>
<evidence type="ECO:0000256" key="7">
    <source>
        <dbReference type="ARBA" id="ARBA00022884"/>
    </source>
</evidence>
<dbReference type="CDD" id="cd12305">
    <property type="entry name" value="RRM_NELFE"/>
    <property type="match status" value="1"/>
</dbReference>
<gene>
    <name evidence="16" type="ORF">CLODIP_2_CD09593</name>
</gene>
<name>A0A8S1DAV8_9INSE</name>
<feature type="compositionally biased region" description="Basic and acidic residues" evidence="14">
    <location>
        <begin position="44"/>
        <end position="67"/>
    </location>
</feature>
<evidence type="ECO:0000256" key="1">
    <source>
        <dbReference type="ARBA" id="ARBA00004123"/>
    </source>
</evidence>
<dbReference type="PANTHER" id="PTHR17250">
    <property type="entry name" value="NEGATIVE ELONGATION FACTOR E"/>
    <property type="match status" value="1"/>
</dbReference>
<evidence type="ECO:0000256" key="8">
    <source>
        <dbReference type="ARBA" id="ARBA00023015"/>
    </source>
</evidence>
<dbReference type="EMBL" id="CADEPI010000146">
    <property type="protein sequence ID" value="CAB3377479.1"/>
    <property type="molecule type" value="Genomic_DNA"/>
</dbReference>
<keyword evidence="17" id="KW-1185">Reference proteome</keyword>
<dbReference type="GO" id="GO:0003723">
    <property type="term" value="F:RNA binding"/>
    <property type="evidence" value="ECO:0007669"/>
    <property type="project" value="UniProtKB-UniRule"/>
</dbReference>
<keyword evidence="6" id="KW-0678">Repressor</keyword>
<dbReference type="PANTHER" id="PTHR17250:SF0">
    <property type="entry name" value="NEGATIVE ELONGATION FACTOR E"/>
    <property type="match status" value="1"/>
</dbReference>
<proteinExistence type="inferred from homology"/>
<dbReference type="Proteomes" id="UP000494165">
    <property type="component" value="Unassembled WGS sequence"/>
</dbReference>
<comment type="similarity">
    <text evidence="3">Belongs to the RRM NELF-E family.</text>
</comment>
<evidence type="ECO:0000256" key="3">
    <source>
        <dbReference type="ARBA" id="ARBA00006120"/>
    </source>
</evidence>
<feature type="region of interest" description="Disordered" evidence="14">
    <location>
        <begin position="1"/>
        <end position="70"/>
    </location>
</feature>
<dbReference type="InterPro" id="IPR000504">
    <property type="entry name" value="RRM_dom"/>
</dbReference>
<evidence type="ECO:0000313" key="17">
    <source>
        <dbReference type="Proteomes" id="UP000494165"/>
    </source>
</evidence>
<keyword evidence="8" id="KW-0805">Transcription regulation</keyword>
<keyword evidence="10" id="KW-0539">Nucleus</keyword>
<keyword evidence="5" id="KW-0158">Chromosome</keyword>
<evidence type="ECO:0000256" key="5">
    <source>
        <dbReference type="ARBA" id="ARBA00022454"/>
    </source>
</evidence>
<dbReference type="FunFam" id="3.30.70.330:FF:000448">
    <property type="entry name" value="Negative elongation factor E"/>
    <property type="match status" value="1"/>
</dbReference>
<dbReference type="InterPro" id="IPR035979">
    <property type="entry name" value="RBD_domain_sf"/>
</dbReference>
<dbReference type="InterPro" id="IPR012677">
    <property type="entry name" value="Nucleotide-bd_a/b_plait_sf"/>
</dbReference>
<keyword evidence="7 13" id="KW-0694">RNA-binding</keyword>
<dbReference type="PROSITE" id="PS50102">
    <property type="entry name" value="RRM"/>
    <property type="match status" value="1"/>
</dbReference>
<dbReference type="Pfam" id="PF00076">
    <property type="entry name" value="RRM_1"/>
    <property type="match status" value="1"/>
</dbReference>
<dbReference type="GO" id="GO:0034244">
    <property type="term" value="P:negative regulation of transcription elongation by RNA polymerase II"/>
    <property type="evidence" value="ECO:0007669"/>
    <property type="project" value="TreeGrafter"/>
</dbReference>
<comment type="function">
    <text evidence="11">Essential component of the NELF complex, a complex that negatively regulates the elongation of transcription by RNA polymerase II by RNA polymerase II. The NELF complex, which acts via an association with the DSIF complex, causes transcriptional pausing.</text>
</comment>
<protein>
    <recommendedName>
        <fullName evidence="4">Negative elongation factor E</fullName>
    </recommendedName>
</protein>
<evidence type="ECO:0000256" key="2">
    <source>
        <dbReference type="ARBA" id="ARBA00004286"/>
    </source>
</evidence>
<accession>A0A8S1DAV8</accession>
<dbReference type="SUPFAM" id="SSF54928">
    <property type="entry name" value="RNA-binding domain, RBD"/>
    <property type="match status" value="1"/>
</dbReference>
<dbReference type="Gene3D" id="3.30.70.330">
    <property type="match status" value="1"/>
</dbReference>
<keyword evidence="9" id="KW-0804">Transcription</keyword>
<organism evidence="16 17">
    <name type="scientific">Cloeon dipterum</name>
    <dbReference type="NCBI Taxonomy" id="197152"/>
    <lineage>
        <taxon>Eukaryota</taxon>
        <taxon>Metazoa</taxon>
        <taxon>Ecdysozoa</taxon>
        <taxon>Arthropoda</taxon>
        <taxon>Hexapoda</taxon>
        <taxon>Insecta</taxon>
        <taxon>Pterygota</taxon>
        <taxon>Palaeoptera</taxon>
        <taxon>Ephemeroptera</taxon>
        <taxon>Pisciforma</taxon>
        <taxon>Baetidae</taxon>
        <taxon>Cloeon</taxon>
    </lineage>
</organism>
<evidence type="ECO:0000256" key="12">
    <source>
        <dbReference type="ARBA" id="ARBA00065269"/>
    </source>
</evidence>
<evidence type="ECO:0000256" key="9">
    <source>
        <dbReference type="ARBA" id="ARBA00023163"/>
    </source>
</evidence>
<dbReference type="AlphaFoldDB" id="A0A8S1DAV8"/>
<dbReference type="InterPro" id="IPR034637">
    <property type="entry name" value="NELFE_RRM"/>
</dbReference>
<dbReference type="GO" id="GO:0005694">
    <property type="term" value="C:chromosome"/>
    <property type="evidence" value="ECO:0007669"/>
    <property type="project" value="UniProtKB-SubCell"/>
</dbReference>
<evidence type="ECO:0000313" key="16">
    <source>
        <dbReference type="EMBL" id="CAB3377479.1"/>
    </source>
</evidence>
<comment type="subunit">
    <text evidence="12">Component of the NELF complex, which is at least composed of TH1/NELF-D and NELF-E.</text>
</comment>
<evidence type="ECO:0000256" key="10">
    <source>
        <dbReference type="ARBA" id="ARBA00023242"/>
    </source>
</evidence>
<dbReference type="OrthoDB" id="378874at2759"/>
<comment type="subcellular location">
    <subcellularLocation>
        <location evidence="2">Chromosome</location>
    </subcellularLocation>
    <subcellularLocation>
        <location evidence="1">Nucleus</location>
    </subcellularLocation>
</comment>
<comment type="caution">
    <text evidence="16">The sequence shown here is derived from an EMBL/GenBank/DDBJ whole genome shotgun (WGS) entry which is preliminary data.</text>
</comment>
<feature type="domain" description="RRM" evidence="15">
    <location>
        <begin position="72"/>
        <end position="142"/>
    </location>
</feature>
<reference evidence="16 17" key="1">
    <citation type="submission" date="2020-04" db="EMBL/GenBank/DDBJ databases">
        <authorList>
            <person name="Alioto T."/>
            <person name="Alioto T."/>
            <person name="Gomez Garrido J."/>
        </authorList>
    </citation>
    <scope>NUCLEOTIDE SEQUENCE [LARGE SCALE GENOMIC DNA]</scope>
</reference>
<feature type="compositionally biased region" description="Basic and acidic residues" evidence="14">
    <location>
        <begin position="22"/>
        <end position="32"/>
    </location>
</feature>
<evidence type="ECO:0000259" key="15">
    <source>
        <dbReference type="PROSITE" id="PS50102"/>
    </source>
</evidence>
<evidence type="ECO:0000256" key="11">
    <source>
        <dbReference type="ARBA" id="ARBA00054796"/>
    </source>
</evidence>
<dbReference type="InterPro" id="IPR033102">
    <property type="entry name" value="NELFE"/>
</dbReference>
<evidence type="ECO:0000256" key="4">
    <source>
        <dbReference type="ARBA" id="ARBA00014464"/>
    </source>
</evidence>
<evidence type="ECO:0000256" key="13">
    <source>
        <dbReference type="PROSITE-ProRule" id="PRU00176"/>
    </source>
</evidence>